<dbReference type="AlphaFoldDB" id="E8LGY6"/>
<evidence type="ECO:0000256" key="5">
    <source>
        <dbReference type="ARBA" id="ARBA00022692"/>
    </source>
</evidence>
<dbReference type="NCBIfam" id="NF037994">
    <property type="entry name" value="DcuC_1"/>
    <property type="match status" value="1"/>
</dbReference>
<sequence length="429" mass="44114">MQKNNFMEGMKMFLIIGALVVIGVIYLLLKRHESRMVLIAAGILMCCIAGNPMASLDAFAKSMTNAGLITSVCSCMGFAWCMKYTGCDKHLVVAIGKVLKKMGFLLIPGATLATFVVNIAIPSAAGCSAAVGVIFIPIMMSAGIHPAMAAAAVKSGTYGSMLNPGLVHNAVIAKLAGVQVTDVIANHMLATVVGVIIAAAVLTVLAVVLKENRGFVPEGEAGVDENFGINPLFAIMPLVPVIILLLGSTKLVPVLKMGVPHAMVIGAILSLAVTRKNPVELTKSFFDGMGDAYANIIGIIISVGVFVAGLNALGLIKALINWMLNSTGIVKIAATFGPFVLALISGSGDAATVAFNEAVTPHAAQFGLENMNMGSIAALGGTLGRTISPIAGATIICAGIAGVDPMEVCKRNALGITLALVVGMILLLF</sequence>
<evidence type="ECO:0000256" key="1">
    <source>
        <dbReference type="ARBA" id="ARBA00004651"/>
    </source>
</evidence>
<comment type="caution">
    <text evidence="9">The sequence shown here is derived from an EMBL/GenBank/DDBJ whole genome shotgun (WGS) entry which is preliminary data.</text>
</comment>
<keyword evidence="3" id="KW-0813">Transport</keyword>
<evidence type="ECO:0000256" key="8">
    <source>
        <dbReference type="SAM" id="Phobius"/>
    </source>
</evidence>
<evidence type="ECO:0000256" key="3">
    <source>
        <dbReference type="ARBA" id="ARBA00022448"/>
    </source>
</evidence>
<feature type="transmembrane region" description="Helical" evidence="8">
    <location>
        <begin position="189"/>
        <end position="209"/>
    </location>
</feature>
<dbReference type="EMBL" id="AEVN01000118">
    <property type="protein sequence ID" value="EFY03861.1"/>
    <property type="molecule type" value="Genomic_DNA"/>
</dbReference>
<proteinExistence type="inferred from homology"/>
<dbReference type="GO" id="GO:0015556">
    <property type="term" value="F:C4-dicarboxylate transmembrane transporter activity"/>
    <property type="evidence" value="ECO:0007669"/>
    <property type="project" value="InterPro"/>
</dbReference>
<dbReference type="PANTHER" id="PTHR42002:SF2">
    <property type="entry name" value="ANAEROBIC C4-DICARBOXYLATE TRANSPORTER DCUC-RELATED"/>
    <property type="match status" value="1"/>
</dbReference>
<feature type="transmembrane region" description="Helical" evidence="8">
    <location>
        <begin position="254"/>
        <end position="273"/>
    </location>
</feature>
<feature type="transmembrane region" description="Helical" evidence="8">
    <location>
        <begin position="12"/>
        <end position="29"/>
    </location>
</feature>
<keyword evidence="7 8" id="KW-0472">Membrane</keyword>
<feature type="transmembrane region" description="Helical" evidence="8">
    <location>
        <begin position="412"/>
        <end position="428"/>
    </location>
</feature>
<feature type="transmembrane region" description="Helical" evidence="8">
    <location>
        <begin position="66"/>
        <end position="82"/>
    </location>
</feature>
<dbReference type="eggNOG" id="COG3069">
    <property type="taxonomic scope" value="Bacteria"/>
</dbReference>
<protein>
    <submittedName>
        <fullName evidence="9">Transporter, anaerobic C4-dicarboxylate uptake C (DcuC) family</fullName>
    </submittedName>
</protein>
<feature type="transmembrane region" description="Helical" evidence="8">
    <location>
        <begin position="131"/>
        <end position="153"/>
    </location>
</feature>
<keyword evidence="4" id="KW-1003">Cell membrane</keyword>
<dbReference type="PANTHER" id="PTHR42002">
    <property type="entry name" value="ANAEROBIC C4-DICARBOXYLATE TRANSPORTER DCUC-RELATED"/>
    <property type="match status" value="1"/>
</dbReference>
<evidence type="ECO:0000256" key="4">
    <source>
        <dbReference type="ARBA" id="ARBA00022475"/>
    </source>
</evidence>
<gene>
    <name evidence="9" type="ORF">HMPREF9443_02142</name>
</gene>
<reference evidence="9 10" key="1">
    <citation type="submission" date="2011-01" db="EMBL/GenBank/DDBJ databases">
        <authorList>
            <person name="Weinstock G."/>
            <person name="Sodergren E."/>
            <person name="Clifton S."/>
            <person name="Fulton L."/>
            <person name="Fulton B."/>
            <person name="Courtney L."/>
            <person name="Fronick C."/>
            <person name="Harrison M."/>
            <person name="Strong C."/>
            <person name="Farmer C."/>
            <person name="Delahaunty K."/>
            <person name="Markovic C."/>
            <person name="Hall O."/>
            <person name="Minx P."/>
            <person name="Tomlinson C."/>
            <person name="Mitreva M."/>
            <person name="Hou S."/>
            <person name="Chen J."/>
            <person name="Wollam A."/>
            <person name="Pepin K.H."/>
            <person name="Johnson M."/>
            <person name="Bhonagiri V."/>
            <person name="Zhang X."/>
            <person name="Suruliraj S."/>
            <person name="Warren W."/>
            <person name="Chinwalla A."/>
            <person name="Mardis E.R."/>
            <person name="Wilson R.K."/>
        </authorList>
    </citation>
    <scope>NUCLEOTIDE SEQUENCE [LARGE SCALE GENOMIC DNA]</scope>
    <source>
        <strain evidence="9 10">YIT 12067</strain>
    </source>
</reference>
<feature type="transmembrane region" description="Helical" evidence="8">
    <location>
        <begin position="103"/>
        <end position="125"/>
    </location>
</feature>
<dbReference type="InterPro" id="IPR018385">
    <property type="entry name" value="C4_dicarb_anaerob_car-like"/>
</dbReference>
<organism evidence="9 10">
    <name type="scientific">Phascolarctobacterium succinatutens YIT 12067</name>
    <dbReference type="NCBI Taxonomy" id="626939"/>
    <lineage>
        <taxon>Bacteria</taxon>
        <taxon>Bacillati</taxon>
        <taxon>Bacillota</taxon>
        <taxon>Negativicutes</taxon>
        <taxon>Acidaminococcales</taxon>
        <taxon>Acidaminococcaceae</taxon>
        <taxon>Phascolarctobacterium</taxon>
    </lineage>
</organism>
<evidence type="ECO:0000256" key="6">
    <source>
        <dbReference type="ARBA" id="ARBA00022989"/>
    </source>
</evidence>
<keyword evidence="6 8" id="KW-1133">Transmembrane helix</keyword>
<keyword evidence="5 8" id="KW-0812">Transmembrane</keyword>
<name>E8LGY6_9FIRM</name>
<feature type="transmembrane region" description="Helical" evidence="8">
    <location>
        <begin position="376"/>
        <end position="400"/>
    </location>
</feature>
<comment type="subcellular location">
    <subcellularLocation>
        <location evidence="1">Cell membrane</location>
        <topology evidence="1">Multi-pass membrane protein</topology>
    </subcellularLocation>
</comment>
<evidence type="ECO:0000256" key="2">
    <source>
        <dbReference type="ARBA" id="ARBA00005275"/>
    </source>
</evidence>
<keyword evidence="10" id="KW-1185">Reference proteome</keyword>
<dbReference type="HOGENOM" id="CLU_030262_1_0_9"/>
<feature type="transmembrane region" description="Helical" evidence="8">
    <location>
        <begin position="293"/>
        <end position="316"/>
    </location>
</feature>
<dbReference type="GO" id="GO:0005886">
    <property type="term" value="C:plasma membrane"/>
    <property type="evidence" value="ECO:0007669"/>
    <property type="project" value="UniProtKB-SubCell"/>
</dbReference>
<evidence type="ECO:0000256" key="7">
    <source>
        <dbReference type="ARBA" id="ARBA00023136"/>
    </source>
</evidence>
<feature type="transmembrane region" description="Helical" evidence="8">
    <location>
        <begin position="36"/>
        <end position="54"/>
    </location>
</feature>
<dbReference type="Pfam" id="PF03606">
    <property type="entry name" value="DcuC"/>
    <property type="match status" value="1"/>
</dbReference>
<dbReference type="InterPro" id="IPR004669">
    <property type="entry name" value="C4_dicarb_anaerob_car"/>
</dbReference>
<evidence type="ECO:0000313" key="9">
    <source>
        <dbReference type="EMBL" id="EFY03861.1"/>
    </source>
</evidence>
<dbReference type="NCBIfam" id="TIGR00771">
    <property type="entry name" value="DcuC"/>
    <property type="match status" value="1"/>
</dbReference>
<comment type="similarity">
    <text evidence="2">Belongs to the DcuC/DcuD transporter (TC 2.A.61) family.</text>
</comment>
<evidence type="ECO:0000313" key="10">
    <source>
        <dbReference type="Proteomes" id="UP000004923"/>
    </source>
</evidence>
<feature type="transmembrane region" description="Helical" evidence="8">
    <location>
        <begin position="229"/>
        <end position="247"/>
    </location>
</feature>
<feature type="transmembrane region" description="Helical" evidence="8">
    <location>
        <begin position="328"/>
        <end position="346"/>
    </location>
</feature>
<dbReference type="Proteomes" id="UP000004923">
    <property type="component" value="Unassembled WGS sequence"/>
</dbReference>
<accession>E8LGY6</accession>